<dbReference type="InterPro" id="IPR036116">
    <property type="entry name" value="FN3_sf"/>
</dbReference>
<proteinExistence type="predicted"/>
<evidence type="ECO:0000313" key="2">
    <source>
        <dbReference type="EMBL" id="CAD9826513.1"/>
    </source>
</evidence>
<protein>
    <recommendedName>
        <fullName evidence="1">Fibronectin type-III domain-containing protein</fullName>
    </recommendedName>
</protein>
<sequence>MASLPAAPKLDFIGATETEITVDFMPTAAVHSYELEWKQYPQSWASDAQRCIFKTSDVGATKKIRANATELDPGMTYTIRVVCKDGSGNRGKPGPDLIIDTEAVSCTPKPSCIIL</sequence>
<reference evidence="2" key="1">
    <citation type="submission" date="2021-01" db="EMBL/GenBank/DDBJ databases">
        <authorList>
            <person name="Corre E."/>
            <person name="Pelletier E."/>
            <person name="Niang G."/>
            <person name="Scheremetjew M."/>
            <person name="Finn R."/>
            <person name="Kale V."/>
            <person name="Holt S."/>
            <person name="Cochrane G."/>
            <person name="Meng A."/>
            <person name="Brown T."/>
            <person name="Cohen L."/>
        </authorList>
    </citation>
    <scope>NUCLEOTIDE SEQUENCE</scope>
    <source>
        <strain evidence="2">CCMP2084</strain>
    </source>
</reference>
<evidence type="ECO:0000259" key="1">
    <source>
        <dbReference type="PROSITE" id="PS50853"/>
    </source>
</evidence>
<dbReference type="PROSITE" id="PS50853">
    <property type="entry name" value="FN3"/>
    <property type="match status" value="1"/>
</dbReference>
<dbReference type="InterPro" id="IPR013783">
    <property type="entry name" value="Ig-like_fold"/>
</dbReference>
<gene>
    <name evidence="2" type="ORF">ASEP1449_LOCUS18347</name>
</gene>
<dbReference type="Gene3D" id="2.60.40.10">
    <property type="entry name" value="Immunoglobulins"/>
    <property type="match status" value="1"/>
</dbReference>
<feature type="domain" description="Fibronectin type-III" evidence="1">
    <location>
        <begin position="4"/>
        <end position="104"/>
    </location>
</feature>
<name>A0A7S2URX4_9STRA</name>
<organism evidence="2">
    <name type="scientific">Attheya septentrionalis</name>
    <dbReference type="NCBI Taxonomy" id="420275"/>
    <lineage>
        <taxon>Eukaryota</taxon>
        <taxon>Sar</taxon>
        <taxon>Stramenopiles</taxon>
        <taxon>Ochrophyta</taxon>
        <taxon>Bacillariophyta</taxon>
        <taxon>Coscinodiscophyceae</taxon>
        <taxon>Chaetocerotophycidae</taxon>
        <taxon>Chaetocerotales</taxon>
        <taxon>Attheyaceae</taxon>
        <taxon>Attheya</taxon>
    </lineage>
</organism>
<dbReference type="EMBL" id="HBHQ01027089">
    <property type="protein sequence ID" value="CAD9826513.1"/>
    <property type="molecule type" value="Transcribed_RNA"/>
</dbReference>
<dbReference type="Pfam" id="PF00041">
    <property type="entry name" value="fn3"/>
    <property type="match status" value="1"/>
</dbReference>
<dbReference type="SUPFAM" id="SSF49265">
    <property type="entry name" value="Fibronectin type III"/>
    <property type="match status" value="1"/>
</dbReference>
<accession>A0A7S2URX4</accession>
<dbReference type="AlphaFoldDB" id="A0A7S2URX4"/>
<dbReference type="InterPro" id="IPR003961">
    <property type="entry name" value="FN3_dom"/>
</dbReference>
<dbReference type="CDD" id="cd00063">
    <property type="entry name" value="FN3"/>
    <property type="match status" value="1"/>
</dbReference>